<reference evidence="2 3" key="1">
    <citation type="submission" date="2019-12" db="EMBL/GenBank/DDBJ databases">
        <title>Novel species isolated from a subtropical stream in China.</title>
        <authorList>
            <person name="Lu H."/>
        </authorList>
    </citation>
    <scope>NUCLEOTIDE SEQUENCE [LARGE SCALE GENOMIC DNA]</scope>
    <source>
        <strain evidence="2 3">FT135W</strain>
    </source>
</reference>
<dbReference type="SUPFAM" id="SSF103515">
    <property type="entry name" value="Autotransporter"/>
    <property type="match status" value="1"/>
</dbReference>
<dbReference type="InterPro" id="IPR025737">
    <property type="entry name" value="FApF"/>
</dbReference>
<comment type="caution">
    <text evidence="2">The sequence shown here is derived from an EMBL/GenBank/DDBJ whole genome shotgun (WGS) entry which is preliminary data.</text>
</comment>
<evidence type="ECO:0000313" key="3">
    <source>
        <dbReference type="Proteomes" id="UP000479335"/>
    </source>
</evidence>
<keyword evidence="3" id="KW-1185">Reference proteome</keyword>
<protein>
    <submittedName>
        <fullName evidence="2">Transporter</fullName>
    </submittedName>
</protein>
<dbReference type="AlphaFoldDB" id="A0A6L8KFJ5"/>
<feature type="signal peptide" evidence="1">
    <location>
        <begin position="1"/>
        <end position="19"/>
    </location>
</feature>
<dbReference type="RefSeq" id="WP_161009613.1">
    <property type="nucleotide sequence ID" value="NZ_WWCN01000023.1"/>
</dbReference>
<evidence type="ECO:0000313" key="2">
    <source>
        <dbReference type="EMBL" id="MYM26176.1"/>
    </source>
</evidence>
<proteinExistence type="predicted"/>
<sequence length="263" mass="28683">MPRVWSTLLLLSLPLLAHAGDEKDQIATDRPDFVESSNVVGEGRFQIETSVALERNKANGVRERTYSTPTLLRFGLSDTLEARIETDGRMRLVTDDLASGARTSESGYADVSLGVKWHMADEQGLRPSMGVLAHLDLDTGSGSFRAPGKGGSLRLAAEWELPNDFGLGIMPGVAWQRNDNGERYTSGIFGIVLGKDLNERSRIFVEYSAPQIARGRNGGSLSTFDFGGSYLLTDLVQVDTAVSRGLNKNTPDWSWTVGLSIKF</sequence>
<keyword evidence="1" id="KW-0732">Signal</keyword>
<dbReference type="InterPro" id="IPR036709">
    <property type="entry name" value="Autotransporte_beta_dom_sf"/>
</dbReference>
<name>A0A6L8KFJ5_9BURK</name>
<gene>
    <name evidence="2" type="ORF">GTP46_26460</name>
</gene>
<dbReference type="Pfam" id="PF13557">
    <property type="entry name" value="Phenol_MetA_deg"/>
    <property type="match status" value="1"/>
</dbReference>
<feature type="chain" id="PRO_5026702545" evidence="1">
    <location>
        <begin position="20"/>
        <end position="263"/>
    </location>
</feature>
<dbReference type="Proteomes" id="UP000479335">
    <property type="component" value="Unassembled WGS sequence"/>
</dbReference>
<organism evidence="2 3">
    <name type="scientific">Duganella flavida</name>
    <dbReference type="NCBI Taxonomy" id="2692175"/>
    <lineage>
        <taxon>Bacteria</taxon>
        <taxon>Pseudomonadati</taxon>
        <taxon>Pseudomonadota</taxon>
        <taxon>Betaproteobacteria</taxon>
        <taxon>Burkholderiales</taxon>
        <taxon>Oxalobacteraceae</taxon>
        <taxon>Telluria group</taxon>
        <taxon>Duganella</taxon>
    </lineage>
</organism>
<evidence type="ECO:0000256" key="1">
    <source>
        <dbReference type="SAM" id="SignalP"/>
    </source>
</evidence>
<accession>A0A6L8KFJ5</accession>
<dbReference type="EMBL" id="WWCN01000023">
    <property type="protein sequence ID" value="MYM26176.1"/>
    <property type="molecule type" value="Genomic_DNA"/>
</dbReference>